<accession>A0A6J7X9Q2</accession>
<dbReference type="InterPro" id="IPR041352">
    <property type="entry name" value="Mtd_N"/>
</dbReference>
<gene>
    <name evidence="3" type="ORF">UFOVP760_243</name>
</gene>
<dbReference type="EMBL" id="LR798360">
    <property type="protein sequence ID" value="CAB5226469.1"/>
    <property type="molecule type" value="Genomic_DNA"/>
</dbReference>
<dbReference type="Gene3D" id="3.90.1340.10">
    <property type="entry name" value="Phage tail collar domain"/>
    <property type="match status" value="1"/>
</dbReference>
<proteinExistence type="predicted"/>
<name>A0A6J7X9Q2_9CAUD</name>
<protein>
    <submittedName>
        <fullName evidence="3">Phage tail collar domain containing protein</fullName>
    </submittedName>
</protein>
<feature type="domain" description="Phage tail collar" evidence="1">
    <location>
        <begin position="550"/>
        <end position="609"/>
    </location>
</feature>
<dbReference type="SUPFAM" id="SSF88874">
    <property type="entry name" value="Receptor-binding domain of short tail fibre protein gp12"/>
    <property type="match status" value="1"/>
</dbReference>
<dbReference type="InterPro" id="IPR011083">
    <property type="entry name" value="Phage_tail_collar_dom"/>
</dbReference>
<dbReference type="Gene3D" id="2.10.10.30">
    <property type="match status" value="1"/>
</dbReference>
<evidence type="ECO:0000259" key="1">
    <source>
        <dbReference type="Pfam" id="PF07484"/>
    </source>
</evidence>
<evidence type="ECO:0000313" key="3">
    <source>
        <dbReference type="EMBL" id="CAB5226469.1"/>
    </source>
</evidence>
<organism evidence="3">
    <name type="scientific">uncultured Caudovirales phage</name>
    <dbReference type="NCBI Taxonomy" id="2100421"/>
    <lineage>
        <taxon>Viruses</taxon>
        <taxon>Duplodnaviria</taxon>
        <taxon>Heunggongvirae</taxon>
        <taxon>Uroviricota</taxon>
        <taxon>Caudoviricetes</taxon>
        <taxon>Peduoviridae</taxon>
        <taxon>Maltschvirus</taxon>
        <taxon>Maltschvirus maltsch</taxon>
    </lineage>
</organism>
<dbReference type="Pfam" id="PF18454">
    <property type="entry name" value="Mtd_N"/>
    <property type="match status" value="1"/>
</dbReference>
<evidence type="ECO:0000259" key="2">
    <source>
        <dbReference type="Pfam" id="PF18454"/>
    </source>
</evidence>
<dbReference type="Pfam" id="PF07484">
    <property type="entry name" value="Collar"/>
    <property type="match status" value="1"/>
</dbReference>
<dbReference type="InterPro" id="IPR037053">
    <property type="entry name" value="Phage_tail_collar_dom_sf"/>
</dbReference>
<reference evidence="3" key="1">
    <citation type="submission" date="2020-05" db="EMBL/GenBank/DDBJ databases">
        <authorList>
            <person name="Chiriac C."/>
            <person name="Salcher M."/>
            <person name="Ghai R."/>
            <person name="Kavagutti S V."/>
        </authorList>
    </citation>
    <scope>NUCLEOTIDE SEQUENCE</scope>
</reference>
<feature type="domain" description="Major tropism determinant N-terminal" evidence="2">
    <location>
        <begin position="10"/>
        <end position="44"/>
    </location>
</feature>
<sequence length="704" mass="72822">MPNNITKILIRRGTNEQRKLIVFNVGEPAYTTDTQRLYIGDGATIGGIPLGVENFGVIPVLGGSYQGSGLSEYAYSTFALSSIAVGDIVYDNQTTSLYTVTGTSDTPALSNFAQLKSITQINSSQFTYNGAVLNIKPSGIGANEINSSAIGYGLSGGSGNALTISTGSITNNLLIPVPSNSVKVNNTNDIVSPVDLHIGAGQLLGRTRIPGSQLGGISLSATDGILLSASTTGIVLSARTCLPLDGGTMRGNLSGGSAFFISSVTPTHPNHLVNKSFVDAISAATNNDAVYSFVQTNFLPLTGGTLTGRLNITSGGMSVGMNPISATYIPSTTAELVNKFYADRFGTGNAANSGNGIGIFAYKSEPVGAPGTLFFKSLSAGRNISIVESTGTITISSASPNFTPVYTRLTGNGATVNYLLNGGTSTNAAAYRVDLDGVVQEPVVDYTITITGGVARIIFAQAPYLNAKIVVVSYTTTDGQGTLVVPTTASLRTVNSPSLNLNFNASTATLSGTTNFNVVNSSTVNLSYNTATATLSAITTIDINTAVPIGTVIAVAMNSVPPGRWLACNGATVSRTSYNELFAQISTTYNTGGEAGGDFRLPDLRGYFVRGAGTNLNGIQSGAFGAKQDAYAGSNTYYTSQDDGDNQINSGDRRGDVNFISVNGITVANGTSPNTAGTNRTTTVNTTPGDTRPFNIAMLYCIKY</sequence>